<feature type="compositionally biased region" description="Polar residues" evidence="7">
    <location>
        <begin position="134"/>
        <end position="149"/>
    </location>
</feature>
<dbReference type="VEuPathDB" id="FungiDB:Z520_02853"/>
<dbReference type="GO" id="GO:0000981">
    <property type="term" value="F:DNA-binding transcription factor activity, RNA polymerase II-specific"/>
    <property type="evidence" value="ECO:0007669"/>
    <property type="project" value="InterPro"/>
</dbReference>
<keyword evidence="4" id="KW-0238">DNA-binding</keyword>
<feature type="region of interest" description="Disordered" evidence="7">
    <location>
        <begin position="107"/>
        <end position="149"/>
    </location>
</feature>
<dbReference type="InterPro" id="IPR007219">
    <property type="entry name" value="XnlR_reg_dom"/>
</dbReference>
<dbReference type="GO" id="GO:0005634">
    <property type="term" value="C:nucleus"/>
    <property type="evidence" value="ECO:0007669"/>
    <property type="project" value="UniProtKB-SubCell"/>
</dbReference>
<feature type="compositionally biased region" description="Polar residues" evidence="7">
    <location>
        <begin position="107"/>
        <end position="123"/>
    </location>
</feature>
<evidence type="ECO:0000256" key="6">
    <source>
        <dbReference type="ARBA" id="ARBA00023242"/>
    </source>
</evidence>
<sequence>MSSESVVPAPPKRACHQCNKKKTKCDMQRPICNLCARTGTQCVFPLRRKPLTRNGIAKIGSSKSEGALANLMGLLEQASALQAAFTKLGEDQPAARMHLAEAVESLMSSDVARQTQQEPSTAESLAPVTEENRSPPSSGTFSARQETETPSTVGFLQYEDKQSLCSASFGSQTADRALDFGDSGRATITRQQPQGNRFLQLGISSELIFELVDLFFLKIQPWLPLLHRPRFQRWLDGIATGDGLSNAMLTPDEEILLFSVMALSARFSPSAFFAGSPPLQRGRQFAEQARLLQRQLDVSDANGLPYLQACILLTFYCYCSGPTSQGWMLSGTCTRAAYDLGLAEIDGERSLNLDPDPVDHISTEEKRRAWWLVWELDSFASIISRRPFGIDRRRVNVMLPVSDEDWFAGTVRRTCKLDPRLGPAWKTLRDHQIKDEYAWFLTATHFVATISDRFQRKAEIDLDEILSMENEIASFKLALPPNFRIDSHPLMFKEETFARCNRVIGTLLLLMDATYHLNCLSSGKTNPLFAYRVRAAEISRLIRQWPGDYVALAHPFHATSMLSPPPIAPSLVTGVDAIISSSRDLEKLVLSRFRENWILGSVVLECSHILEKGSPPTPTEKQIMWRYALYFPSYGTVELGQSRADVLESDVCHLRAPDQERAAECQSYHLTGNETSTLAPPSSAAVDWCDILPEPVGGDEMDLMLPQIPNGNEIIFPYVNVFGAVQ</sequence>
<evidence type="ECO:0000259" key="8">
    <source>
        <dbReference type="PROSITE" id="PS50048"/>
    </source>
</evidence>
<keyword evidence="10" id="KW-1185">Reference proteome</keyword>
<name>A0A0D2HHB2_9EURO</name>
<dbReference type="SMART" id="SM00906">
    <property type="entry name" value="Fungal_trans"/>
    <property type="match status" value="1"/>
</dbReference>
<dbReference type="Pfam" id="PF04082">
    <property type="entry name" value="Fungal_trans"/>
    <property type="match status" value="1"/>
</dbReference>
<dbReference type="GO" id="GO:0003677">
    <property type="term" value="F:DNA binding"/>
    <property type="evidence" value="ECO:0007669"/>
    <property type="project" value="UniProtKB-KW"/>
</dbReference>
<dbReference type="AlphaFoldDB" id="A0A0D2HHB2"/>
<organism evidence="9 10">
    <name type="scientific">Fonsecaea multimorphosa CBS 102226</name>
    <dbReference type="NCBI Taxonomy" id="1442371"/>
    <lineage>
        <taxon>Eukaryota</taxon>
        <taxon>Fungi</taxon>
        <taxon>Dikarya</taxon>
        <taxon>Ascomycota</taxon>
        <taxon>Pezizomycotina</taxon>
        <taxon>Eurotiomycetes</taxon>
        <taxon>Chaetothyriomycetidae</taxon>
        <taxon>Chaetothyriales</taxon>
        <taxon>Herpotrichiellaceae</taxon>
        <taxon>Fonsecaea</taxon>
    </lineage>
</organism>
<dbReference type="EMBL" id="KN848065">
    <property type="protein sequence ID" value="KIY01301.1"/>
    <property type="molecule type" value="Genomic_DNA"/>
</dbReference>
<dbReference type="PANTHER" id="PTHR47338">
    <property type="entry name" value="ZN(II)2CYS6 TRANSCRIPTION FACTOR (EUROFUNG)-RELATED"/>
    <property type="match status" value="1"/>
</dbReference>
<dbReference type="PANTHER" id="PTHR47338:SF5">
    <property type="entry name" value="ZN(II)2CYS6 TRANSCRIPTION FACTOR (EUROFUNG)"/>
    <property type="match status" value="1"/>
</dbReference>
<dbReference type="CDD" id="cd12148">
    <property type="entry name" value="fungal_TF_MHR"/>
    <property type="match status" value="1"/>
</dbReference>
<dbReference type="PROSITE" id="PS50048">
    <property type="entry name" value="ZN2_CY6_FUNGAL_2"/>
    <property type="match status" value="1"/>
</dbReference>
<dbReference type="STRING" id="1442371.A0A0D2HHB2"/>
<dbReference type="Gene3D" id="4.10.240.10">
    <property type="entry name" value="Zn(2)-C6 fungal-type DNA-binding domain"/>
    <property type="match status" value="1"/>
</dbReference>
<comment type="subcellular location">
    <subcellularLocation>
        <location evidence="1">Nucleus</location>
    </subcellularLocation>
</comment>
<feature type="domain" description="Zn(2)-C6 fungal-type" evidence="8">
    <location>
        <begin position="14"/>
        <end position="44"/>
    </location>
</feature>
<evidence type="ECO:0000256" key="1">
    <source>
        <dbReference type="ARBA" id="ARBA00004123"/>
    </source>
</evidence>
<dbReference type="Pfam" id="PF00172">
    <property type="entry name" value="Zn_clus"/>
    <property type="match status" value="1"/>
</dbReference>
<evidence type="ECO:0000256" key="7">
    <source>
        <dbReference type="SAM" id="MobiDB-lite"/>
    </source>
</evidence>
<dbReference type="RefSeq" id="XP_016635423.1">
    <property type="nucleotide sequence ID" value="XM_016773366.1"/>
</dbReference>
<protein>
    <recommendedName>
        <fullName evidence="8">Zn(2)-C6 fungal-type domain-containing protein</fullName>
    </recommendedName>
</protein>
<dbReference type="SUPFAM" id="SSF57701">
    <property type="entry name" value="Zn2/Cys6 DNA-binding domain"/>
    <property type="match status" value="1"/>
</dbReference>
<keyword evidence="6" id="KW-0539">Nucleus</keyword>
<evidence type="ECO:0000313" key="9">
    <source>
        <dbReference type="EMBL" id="KIY01301.1"/>
    </source>
</evidence>
<dbReference type="InterPro" id="IPR001138">
    <property type="entry name" value="Zn2Cys6_DnaBD"/>
</dbReference>
<dbReference type="InterPro" id="IPR050815">
    <property type="entry name" value="TF_fung"/>
</dbReference>
<proteinExistence type="predicted"/>
<evidence type="ECO:0000256" key="3">
    <source>
        <dbReference type="ARBA" id="ARBA00023015"/>
    </source>
</evidence>
<evidence type="ECO:0000256" key="5">
    <source>
        <dbReference type="ARBA" id="ARBA00023163"/>
    </source>
</evidence>
<keyword evidence="2" id="KW-0479">Metal-binding</keyword>
<evidence type="ECO:0000313" key="10">
    <source>
        <dbReference type="Proteomes" id="UP000053411"/>
    </source>
</evidence>
<dbReference type="GO" id="GO:0008270">
    <property type="term" value="F:zinc ion binding"/>
    <property type="evidence" value="ECO:0007669"/>
    <property type="project" value="InterPro"/>
</dbReference>
<keyword evidence="3" id="KW-0805">Transcription regulation</keyword>
<gene>
    <name evidence="9" type="ORF">Z520_02853</name>
</gene>
<dbReference type="GeneID" id="27708599"/>
<dbReference type="OrthoDB" id="3862662at2759"/>
<reference evidence="9 10" key="1">
    <citation type="submission" date="2015-01" db="EMBL/GenBank/DDBJ databases">
        <title>The Genome Sequence of Fonsecaea multimorphosa CBS 102226.</title>
        <authorList>
            <consortium name="The Broad Institute Genomics Platform"/>
            <person name="Cuomo C."/>
            <person name="de Hoog S."/>
            <person name="Gorbushina A."/>
            <person name="Stielow B."/>
            <person name="Teixiera M."/>
            <person name="Abouelleil A."/>
            <person name="Chapman S.B."/>
            <person name="Priest M."/>
            <person name="Young S.K."/>
            <person name="Wortman J."/>
            <person name="Nusbaum C."/>
            <person name="Birren B."/>
        </authorList>
    </citation>
    <scope>NUCLEOTIDE SEQUENCE [LARGE SCALE GENOMIC DNA]</scope>
    <source>
        <strain evidence="9 10">CBS 102226</strain>
    </source>
</reference>
<dbReference type="Proteomes" id="UP000053411">
    <property type="component" value="Unassembled WGS sequence"/>
</dbReference>
<dbReference type="SMART" id="SM00066">
    <property type="entry name" value="GAL4"/>
    <property type="match status" value="1"/>
</dbReference>
<dbReference type="CDD" id="cd00067">
    <property type="entry name" value="GAL4"/>
    <property type="match status" value="1"/>
</dbReference>
<evidence type="ECO:0000256" key="2">
    <source>
        <dbReference type="ARBA" id="ARBA00022723"/>
    </source>
</evidence>
<keyword evidence="5" id="KW-0804">Transcription</keyword>
<evidence type="ECO:0000256" key="4">
    <source>
        <dbReference type="ARBA" id="ARBA00023125"/>
    </source>
</evidence>
<dbReference type="GO" id="GO:0006351">
    <property type="term" value="P:DNA-templated transcription"/>
    <property type="evidence" value="ECO:0007669"/>
    <property type="project" value="InterPro"/>
</dbReference>
<accession>A0A0D2HHB2</accession>
<dbReference type="InterPro" id="IPR036864">
    <property type="entry name" value="Zn2-C6_fun-type_DNA-bd_sf"/>
</dbReference>